<gene>
    <name evidence="2" type="ORF">BpHYR1_030169</name>
</gene>
<keyword evidence="1" id="KW-1133">Transmembrane helix</keyword>
<feature type="transmembrane region" description="Helical" evidence="1">
    <location>
        <begin position="50"/>
        <end position="74"/>
    </location>
</feature>
<sequence>MERFFSEDNFKVKLLGLVSAMDNRKMPILITILLINNTFVQKNQLRKKKYLIIVLIIKFDLKLLFAIKTFFYYLNNI</sequence>
<protein>
    <submittedName>
        <fullName evidence="2">Uncharacterized protein</fullName>
    </submittedName>
</protein>
<proteinExistence type="predicted"/>
<keyword evidence="1" id="KW-0472">Membrane</keyword>
<evidence type="ECO:0000313" key="3">
    <source>
        <dbReference type="Proteomes" id="UP000276133"/>
    </source>
</evidence>
<keyword evidence="1" id="KW-0812">Transmembrane</keyword>
<dbReference type="Proteomes" id="UP000276133">
    <property type="component" value="Unassembled WGS sequence"/>
</dbReference>
<evidence type="ECO:0000313" key="2">
    <source>
        <dbReference type="EMBL" id="RNA22557.1"/>
    </source>
</evidence>
<name>A0A3M7RGD5_BRAPC</name>
<dbReference type="AlphaFoldDB" id="A0A3M7RGD5"/>
<dbReference type="EMBL" id="REGN01003429">
    <property type="protein sequence ID" value="RNA22557.1"/>
    <property type="molecule type" value="Genomic_DNA"/>
</dbReference>
<reference evidence="2 3" key="1">
    <citation type="journal article" date="2018" name="Sci. Rep.">
        <title>Genomic signatures of local adaptation to the degree of environmental predictability in rotifers.</title>
        <authorList>
            <person name="Franch-Gras L."/>
            <person name="Hahn C."/>
            <person name="Garcia-Roger E.M."/>
            <person name="Carmona M.J."/>
            <person name="Serra M."/>
            <person name="Gomez A."/>
        </authorList>
    </citation>
    <scope>NUCLEOTIDE SEQUENCE [LARGE SCALE GENOMIC DNA]</scope>
    <source>
        <strain evidence="2">HYR1</strain>
    </source>
</reference>
<keyword evidence="3" id="KW-1185">Reference proteome</keyword>
<accession>A0A3M7RGD5</accession>
<evidence type="ECO:0000256" key="1">
    <source>
        <dbReference type="SAM" id="Phobius"/>
    </source>
</evidence>
<comment type="caution">
    <text evidence="2">The sequence shown here is derived from an EMBL/GenBank/DDBJ whole genome shotgun (WGS) entry which is preliminary data.</text>
</comment>
<organism evidence="2 3">
    <name type="scientific">Brachionus plicatilis</name>
    <name type="common">Marine rotifer</name>
    <name type="synonym">Brachionus muelleri</name>
    <dbReference type="NCBI Taxonomy" id="10195"/>
    <lineage>
        <taxon>Eukaryota</taxon>
        <taxon>Metazoa</taxon>
        <taxon>Spiralia</taxon>
        <taxon>Gnathifera</taxon>
        <taxon>Rotifera</taxon>
        <taxon>Eurotatoria</taxon>
        <taxon>Monogononta</taxon>
        <taxon>Pseudotrocha</taxon>
        <taxon>Ploima</taxon>
        <taxon>Brachionidae</taxon>
        <taxon>Brachionus</taxon>
    </lineage>
</organism>